<proteinExistence type="predicted"/>
<keyword evidence="1" id="KW-0997">Cell inner membrane</keyword>
<comment type="caution">
    <text evidence="4">The sequence shown here is derived from an EMBL/GenBank/DDBJ whole genome shotgun (WGS) entry which is preliminary data.</text>
</comment>
<feature type="transmembrane region" description="Helical" evidence="2">
    <location>
        <begin position="55"/>
        <end position="77"/>
    </location>
</feature>
<feature type="transmembrane region" description="Helical" evidence="2">
    <location>
        <begin position="329"/>
        <end position="347"/>
    </location>
</feature>
<dbReference type="GO" id="GO:0005886">
    <property type="term" value="C:plasma membrane"/>
    <property type="evidence" value="ECO:0007669"/>
    <property type="project" value="UniProtKB-SubCell"/>
</dbReference>
<accession>A0A154W1Z0</accession>
<gene>
    <name evidence="4" type="ORF">AUP43_10075</name>
</gene>
<sequence>MLVGLLAASFSVFHLYTSYRGTLPTLQQVYVHLSFALVLIFLTVPSFGKESRLRALRWVIDAPFAVGSAVIGIYVVMNFMDISQRGAGDPAQATVVLGVLATVLVLEGTRRMIGWALPALAILFIIYAFVGPHMPGMLAHRGFDIERLASTFYISASGIAGTPLQVSATYVAVFVIFAAFLDTSGAGKFFIDWSYAALAWFRGGPAKVAILASSLMGTVNGSAVANTVATGTFTIPVMKRAGLDRNFAGAVEAAASSGGQIVPPVMGAAAFIMVEIVGRPYSEIMVAAALPALLYYVALFVMVDFEVARQGIRGIPRHELPSAWKVFRSGWHLTAPLLILIYLLVVVRYTPFKAAFYAVLAVVAVSWLSSATRMGPAKLFEALKRGGTGMLEVATACACAGITIGVLMLTGLALRLSGILIDFSGGNLFVLLVLTMVISIILGMGLPTSAVYIVLATLVVPAMTTLGVEPLAAHLFVFYFGVMANVTPPVAIAAYAGAAIAGGDATKTGFIAFRLALSGFLLPFIWVYNPALLFQGEWTAVAMAAVSAVIGVVALAAAVQGYLFRAHAVWYQRLLLGAGALALIKPGLTTDLIGLGLIAAAILARFAIGAPAVMERKLEEAS</sequence>
<keyword evidence="5" id="KW-1185">Reference proteome</keyword>
<feature type="transmembrane region" description="Helical" evidence="2">
    <location>
        <begin position="354"/>
        <end position="373"/>
    </location>
</feature>
<evidence type="ECO:0000313" key="5">
    <source>
        <dbReference type="Proteomes" id="UP000076400"/>
    </source>
</evidence>
<feature type="transmembrane region" description="Helical" evidence="2">
    <location>
        <begin position="113"/>
        <end position="132"/>
    </location>
</feature>
<keyword evidence="2" id="KW-0812">Transmembrane</keyword>
<dbReference type="InterPro" id="IPR011853">
    <property type="entry name" value="TRAP_DctM-Dct_fused"/>
</dbReference>
<evidence type="ECO:0000313" key="4">
    <source>
        <dbReference type="EMBL" id="KZD07510.1"/>
    </source>
</evidence>
<feature type="domain" description="TRAP C4-dicarboxylate transport system permease DctM subunit" evidence="3">
    <location>
        <begin position="101"/>
        <end position="535"/>
    </location>
</feature>
<dbReference type="NCBIfam" id="TIGR02123">
    <property type="entry name" value="TRAP_fused"/>
    <property type="match status" value="1"/>
</dbReference>
<feature type="transmembrane region" description="Helical" evidence="2">
    <location>
        <begin position="30"/>
        <end position="48"/>
    </location>
</feature>
<protein>
    <recommendedName>
        <fullName evidence="3">TRAP C4-dicarboxylate transport system permease DctM subunit domain-containing protein</fullName>
    </recommendedName>
</protein>
<keyword evidence="2" id="KW-1133">Transmembrane helix</keyword>
<feature type="transmembrane region" description="Helical" evidence="2">
    <location>
        <begin position="152"/>
        <end position="181"/>
    </location>
</feature>
<feature type="transmembrane region" description="Helical" evidence="2">
    <location>
        <begin position="510"/>
        <end position="528"/>
    </location>
</feature>
<reference evidence="4 5" key="1">
    <citation type="submission" date="2015-12" db="EMBL/GenBank/DDBJ databases">
        <title>Genome sequence of Oceanibaculum pacificum MCCC 1A02656.</title>
        <authorList>
            <person name="Lu L."/>
            <person name="Lai Q."/>
            <person name="Shao Z."/>
            <person name="Qian P."/>
        </authorList>
    </citation>
    <scope>NUCLEOTIDE SEQUENCE [LARGE SCALE GENOMIC DNA]</scope>
    <source>
        <strain evidence="4 5">MCCC 1A02656</strain>
    </source>
</reference>
<feature type="transmembrane region" description="Helical" evidence="2">
    <location>
        <begin position="393"/>
        <end position="416"/>
    </location>
</feature>
<dbReference type="Proteomes" id="UP000076400">
    <property type="component" value="Unassembled WGS sequence"/>
</dbReference>
<dbReference type="PANTHER" id="PTHR43849:SF2">
    <property type="entry name" value="BLL3936 PROTEIN"/>
    <property type="match status" value="1"/>
</dbReference>
<evidence type="ECO:0000256" key="1">
    <source>
        <dbReference type="RuleBase" id="RU369079"/>
    </source>
</evidence>
<keyword evidence="1" id="KW-1003">Cell membrane</keyword>
<feature type="transmembrane region" description="Helical" evidence="2">
    <location>
        <begin position="428"/>
        <end position="455"/>
    </location>
</feature>
<feature type="transmembrane region" description="Helical" evidence="2">
    <location>
        <begin position="284"/>
        <end position="303"/>
    </location>
</feature>
<feature type="transmembrane region" description="Helical" evidence="2">
    <location>
        <begin position="540"/>
        <end position="563"/>
    </location>
</feature>
<feature type="transmembrane region" description="Helical" evidence="2">
    <location>
        <begin position="594"/>
        <end position="614"/>
    </location>
</feature>
<comment type="function">
    <text evidence="1">Part of the tripartite ATP-independent periplasmic (TRAP) transport system.</text>
</comment>
<dbReference type="AlphaFoldDB" id="A0A154W1Z0"/>
<keyword evidence="1" id="KW-0813">Transport</keyword>
<dbReference type="EMBL" id="LPXN01000115">
    <property type="protein sequence ID" value="KZD07510.1"/>
    <property type="molecule type" value="Genomic_DNA"/>
</dbReference>
<feature type="transmembrane region" description="Helical" evidence="2">
    <location>
        <begin position="475"/>
        <end position="498"/>
    </location>
</feature>
<evidence type="ECO:0000259" key="3">
    <source>
        <dbReference type="Pfam" id="PF06808"/>
    </source>
</evidence>
<keyword evidence="2" id="KW-0472">Membrane</keyword>
<dbReference type="Pfam" id="PF06808">
    <property type="entry name" value="DctM"/>
    <property type="match status" value="1"/>
</dbReference>
<comment type="subcellular location">
    <subcellularLocation>
        <location evidence="1">Cell inner membrane</location>
        <topology evidence="1">Multi-pass membrane protein</topology>
    </subcellularLocation>
</comment>
<feature type="transmembrane region" description="Helical" evidence="2">
    <location>
        <begin position="89"/>
        <end position="106"/>
    </location>
</feature>
<evidence type="ECO:0000256" key="2">
    <source>
        <dbReference type="SAM" id="Phobius"/>
    </source>
</evidence>
<dbReference type="STRING" id="580166.AUP43_10075"/>
<dbReference type="PANTHER" id="PTHR43849">
    <property type="entry name" value="BLL3936 PROTEIN"/>
    <property type="match status" value="1"/>
</dbReference>
<organism evidence="4 5">
    <name type="scientific">Oceanibaculum pacificum</name>
    <dbReference type="NCBI Taxonomy" id="580166"/>
    <lineage>
        <taxon>Bacteria</taxon>
        <taxon>Pseudomonadati</taxon>
        <taxon>Pseudomonadota</taxon>
        <taxon>Alphaproteobacteria</taxon>
        <taxon>Rhodospirillales</taxon>
        <taxon>Oceanibaculaceae</taxon>
        <taxon>Oceanibaculum</taxon>
    </lineage>
</organism>
<dbReference type="InterPro" id="IPR010656">
    <property type="entry name" value="DctM"/>
</dbReference>
<dbReference type="GO" id="GO:0022857">
    <property type="term" value="F:transmembrane transporter activity"/>
    <property type="evidence" value="ECO:0007669"/>
    <property type="project" value="UniProtKB-UniRule"/>
</dbReference>
<name>A0A154W1Z0_9PROT</name>